<organism evidence="1 2">
    <name type="scientific">Pistacia integerrima</name>
    <dbReference type="NCBI Taxonomy" id="434235"/>
    <lineage>
        <taxon>Eukaryota</taxon>
        <taxon>Viridiplantae</taxon>
        <taxon>Streptophyta</taxon>
        <taxon>Embryophyta</taxon>
        <taxon>Tracheophyta</taxon>
        <taxon>Spermatophyta</taxon>
        <taxon>Magnoliopsida</taxon>
        <taxon>eudicotyledons</taxon>
        <taxon>Gunneridae</taxon>
        <taxon>Pentapetalae</taxon>
        <taxon>rosids</taxon>
        <taxon>malvids</taxon>
        <taxon>Sapindales</taxon>
        <taxon>Anacardiaceae</taxon>
        <taxon>Pistacia</taxon>
    </lineage>
</organism>
<reference evidence="2" key="1">
    <citation type="journal article" date="2023" name="G3 (Bethesda)">
        <title>Genome assembly and association tests identify interacting loci associated with vigor, precocity, and sex in interspecific pistachio rootstocks.</title>
        <authorList>
            <person name="Palmer W."/>
            <person name="Jacygrad E."/>
            <person name="Sagayaradj S."/>
            <person name="Cavanaugh K."/>
            <person name="Han R."/>
            <person name="Bertier L."/>
            <person name="Beede B."/>
            <person name="Kafkas S."/>
            <person name="Golino D."/>
            <person name="Preece J."/>
            <person name="Michelmore R."/>
        </authorList>
    </citation>
    <scope>NUCLEOTIDE SEQUENCE [LARGE SCALE GENOMIC DNA]</scope>
</reference>
<accession>A0ACC0XUX3</accession>
<comment type="caution">
    <text evidence="1">The sequence shown here is derived from an EMBL/GenBank/DDBJ whole genome shotgun (WGS) entry which is preliminary data.</text>
</comment>
<sequence length="138" mass="15585">MAEKKYKGVRRRKWGKWVSEIRVPGSQERLWLGSYATQEAAAVAHDVAFYCLRRPLSLSGLNFPELLPPSCVNANVMSPRAVQKAASDAGMGIDAQMKVSRSGKETPFWGNDNQSYDCRSWEEKELSISVEDYGYLNY</sequence>
<keyword evidence="2" id="KW-1185">Reference proteome</keyword>
<evidence type="ECO:0000313" key="1">
    <source>
        <dbReference type="EMBL" id="KAJ0024535.1"/>
    </source>
</evidence>
<dbReference type="EMBL" id="CM047745">
    <property type="protein sequence ID" value="KAJ0024535.1"/>
    <property type="molecule type" value="Genomic_DNA"/>
</dbReference>
<proteinExistence type="predicted"/>
<gene>
    <name evidence="1" type="ORF">Pint_07522</name>
</gene>
<name>A0ACC0XUX3_9ROSI</name>
<evidence type="ECO:0000313" key="2">
    <source>
        <dbReference type="Proteomes" id="UP001163603"/>
    </source>
</evidence>
<dbReference type="Proteomes" id="UP001163603">
    <property type="component" value="Chromosome 10"/>
</dbReference>
<protein>
    <submittedName>
        <fullName evidence="1">Uncharacterized protein</fullName>
    </submittedName>
</protein>